<comment type="caution">
    <text evidence="2">The sequence shown here is derived from an EMBL/GenBank/DDBJ whole genome shotgun (WGS) entry which is preliminary data.</text>
</comment>
<dbReference type="EMBL" id="VTRV01000047">
    <property type="protein sequence ID" value="TZF90234.1"/>
    <property type="molecule type" value="Genomic_DNA"/>
</dbReference>
<organism evidence="2 3">
    <name type="scientific">Cognatilysobacter lacus</name>
    <dbReference type="NCBI Taxonomy" id="1643323"/>
    <lineage>
        <taxon>Bacteria</taxon>
        <taxon>Pseudomonadati</taxon>
        <taxon>Pseudomonadota</taxon>
        <taxon>Gammaproteobacteria</taxon>
        <taxon>Lysobacterales</taxon>
        <taxon>Lysobacteraceae</taxon>
        <taxon>Cognatilysobacter</taxon>
    </lineage>
</organism>
<dbReference type="PROSITE" id="PS51257">
    <property type="entry name" value="PROKAR_LIPOPROTEIN"/>
    <property type="match status" value="1"/>
</dbReference>
<dbReference type="AlphaFoldDB" id="A0A5D8ZC38"/>
<accession>A0A5D8ZC38</accession>
<feature type="chain" id="PRO_5023115301" evidence="1">
    <location>
        <begin position="18"/>
        <end position="107"/>
    </location>
</feature>
<keyword evidence="1" id="KW-0732">Signal</keyword>
<dbReference type="Pfam" id="PF13698">
    <property type="entry name" value="DUF4156"/>
    <property type="match status" value="1"/>
</dbReference>
<gene>
    <name evidence="2" type="ORF">FW784_06155</name>
</gene>
<reference evidence="2 3" key="1">
    <citation type="submission" date="2019-08" db="EMBL/GenBank/DDBJ databases">
        <title>Draft genome sequence of Lysobacter sp. UKS-15.</title>
        <authorList>
            <person name="Im W.-T."/>
        </authorList>
    </citation>
    <scope>NUCLEOTIDE SEQUENCE [LARGE SCALE GENOMIC DNA]</scope>
    <source>
        <strain evidence="2 3">UKS-15</strain>
    </source>
</reference>
<feature type="signal peptide" evidence="1">
    <location>
        <begin position="1"/>
        <end position="17"/>
    </location>
</feature>
<dbReference type="Proteomes" id="UP000323164">
    <property type="component" value="Unassembled WGS sequence"/>
</dbReference>
<name>A0A5D8ZC38_9GAMM</name>
<sequence>MSRLFRIGLAVSTLAMAACTWVPMQSGAASVRVLAMNASTAGCTKLGEIEGNVTDRVAVYQRNPLRVQEELETMARNEAVGLTANAVIPVEAPHDGRQRFSALRCAR</sequence>
<proteinExistence type="predicted"/>
<evidence type="ECO:0000256" key="1">
    <source>
        <dbReference type="SAM" id="SignalP"/>
    </source>
</evidence>
<dbReference type="OrthoDB" id="6120981at2"/>
<keyword evidence="3" id="KW-1185">Reference proteome</keyword>
<dbReference type="RefSeq" id="WP_149352479.1">
    <property type="nucleotide sequence ID" value="NZ_VTRV01000047.1"/>
</dbReference>
<evidence type="ECO:0000313" key="2">
    <source>
        <dbReference type="EMBL" id="TZF90234.1"/>
    </source>
</evidence>
<evidence type="ECO:0000313" key="3">
    <source>
        <dbReference type="Proteomes" id="UP000323164"/>
    </source>
</evidence>
<dbReference type="InterPro" id="IPR025294">
    <property type="entry name" value="DUF4156"/>
</dbReference>
<protein>
    <submittedName>
        <fullName evidence="2">DUF4156 domain-containing protein</fullName>
    </submittedName>
</protein>